<dbReference type="AlphaFoldDB" id="A0A445BXF4"/>
<organism evidence="2 3">
    <name type="scientific">Arachis hypogaea</name>
    <name type="common">Peanut</name>
    <dbReference type="NCBI Taxonomy" id="3818"/>
    <lineage>
        <taxon>Eukaryota</taxon>
        <taxon>Viridiplantae</taxon>
        <taxon>Streptophyta</taxon>
        <taxon>Embryophyta</taxon>
        <taxon>Tracheophyta</taxon>
        <taxon>Spermatophyta</taxon>
        <taxon>Magnoliopsida</taxon>
        <taxon>eudicotyledons</taxon>
        <taxon>Gunneridae</taxon>
        <taxon>Pentapetalae</taxon>
        <taxon>rosids</taxon>
        <taxon>fabids</taxon>
        <taxon>Fabales</taxon>
        <taxon>Fabaceae</taxon>
        <taxon>Papilionoideae</taxon>
        <taxon>50 kb inversion clade</taxon>
        <taxon>dalbergioids sensu lato</taxon>
        <taxon>Dalbergieae</taxon>
        <taxon>Pterocarpus clade</taxon>
        <taxon>Arachis</taxon>
    </lineage>
</organism>
<evidence type="ECO:0000313" key="2">
    <source>
        <dbReference type="EMBL" id="RYR43241.1"/>
    </source>
</evidence>
<keyword evidence="3" id="KW-1185">Reference proteome</keyword>
<feature type="transmembrane region" description="Helical" evidence="1">
    <location>
        <begin position="6"/>
        <end position="25"/>
    </location>
</feature>
<sequence length="76" mass="8514">MSIQLFTETIFLLVRITFAIGMILLHFGTKSNHHKKRSCGFSDHHFLYIGGISCFVHGACSALYYGFTAGQIRGNM</sequence>
<protein>
    <submittedName>
        <fullName evidence="2">Uncharacterized protein</fullName>
    </submittedName>
</protein>
<evidence type="ECO:0000313" key="3">
    <source>
        <dbReference type="Proteomes" id="UP000289738"/>
    </source>
</evidence>
<feature type="transmembrane region" description="Helical" evidence="1">
    <location>
        <begin position="46"/>
        <end position="67"/>
    </location>
</feature>
<dbReference type="Proteomes" id="UP000289738">
    <property type="component" value="Chromosome A08"/>
</dbReference>
<keyword evidence="1" id="KW-1133">Transmembrane helix</keyword>
<comment type="caution">
    <text evidence="2">The sequence shown here is derived from an EMBL/GenBank/DDBJ whole genome shotgun (WGS) entry which is preliminary data.</text>
</comment>
<gene>
    <name evidence="2" type="ORF">Ahy_A08g039664</name>
</gene>
<evidence type="ECO:0000256" key="1">
    <source>
        <dbReference type="SAM" id="Phobius"/>
    </source>
</evidence>
<keyword evidence="1" id="KW-0812">Transmembrane</keyword>
<name>A0A445BXF4_ARAHY</name>
<dbReference type="EMBL" id="SDMP01000008">
    <property type="protein sequence ID" value="RYR43241.1"/>
    <property type="molecule type" value="Genomic_DNA"/>
</dbReference>
<dbReference type="Pfam" id="PF06749">
    <property type="entry name" value="DUF1218"/>
    <property type="match status" value="1"/>
</dbReference>
<dbReference type="InterPro" id="IPR009606">
    <property type="entry name" value="DEAL/Modifying_wall_lignin1/2"/>
</dbReference>
<keyword evidence="1" id="KW-0472">Membrane</keyword>
<reference evidence="2 3" key="1">
    <citation type="submission" date="2019-01" db="EMBL/GenBank/DDBJ databases">
        <title>Sequencing of cultivated peanut Arachis hypogaea provides insights into genome evolution and oil improvement.</title>
        <authorList>
            <person name="Chen X."/>
        </authorList>
    </citation>
    <scope>NUCLEOTIDE SEQUENCE [LARGE SCALE GENOMIC DNA]</scope>
    <source>
        <strain evidence="3">cv. Fuhuasheng</strain>
        <tissue evidence="2">Leaves</tissue>
    </source>
</reference>
<accession>A0A445BXF4</accession>
<proteinExistence type="predicted"/>